<feature type="transmembrane region" description="Helical" evidence="7">
    <location>
        <begin position="148"/>
        <end position="167"/>
    </location>
</feature>
<evidence type="ECO:0000256" key="2">
    <source>
        <dbReference type="ARBA" id="ARBA00022692"/>
    </source>
</evidence>
<dbReference type="InterPro" id="IPR003439">
    <property type="entry name" value="ABC_transporter-like_ATP-bd"/>
</dbReference>
<dbReference type="SUPFAM" id="SSF90123">
    <property type="entry name" value="ABC transporter transmembrane region"/>
    <property type="match status" value="2"/>
</dbReference>
<dbReference type="SMART" id="SM00382">
    <property type="entry name" value="AAA"/>
    <property type="match status" value="2"/>
</dbReference>
<feature type="transmembrane region" description="Helical" evidence="7">
    <location>
        <begin position="671"/>
        <end position="693"/>
    </location>
</feature>
<dbReference type="InterPro" id="IPR011527">
    <property type="entry name" value="ABC1_TM_dom"/>
</dbReference>
<name>A0A4R7FKH5_9MICO</name>
<dbReference type="InterPro" id="IPR003593">
    <property type="entry name" value="AAA+_ATPase"/>
</dbReference>
<keyword evidence="5 7" id="KW-1133">Transmembrane helix</keyword>
<feature type="transmembrane region" description="Helical" evidence="7">
    <location>
        <begin position="261"/>
        <end position="278"/>
    </location>
</feature>
<dbReference type="Pfam" id="PF00005">
    <property type="entry name" value="ABC_tran"/>
    <property type="match status" value="2"/>
</dbReference>
<feature type="transmembrane region" description="Helical" evidence="7">
    <location>
        <begin position="121"/>
        <end position="142"/>
    </location>
</feature>
<gene>
    <name evidence="10" type="ORF">CLV52_1798</name>
</gene>
<dbReference type="PROSITE" id="PS50893">
    <property type="entry name" value="ABC_TRANSPORTER_2"/>
    <property type="match status" value="2"/>
</dbReference>
<dbReference type="PROSITE" id="PS00211">
    <property type="entry name" value="ABC_TRANSPORTER_1"/>
    <property type="match status" value="2"/>
</dbReference>
<dbReference type="AlphaFoldDB" id="A0A4R7FKH5"/>
<feature type="transmembrane region" description="Helical" evidence="7">
    <location>
        <begin position="699"/>
        <end position="718"/>
    </location>
</feature>
<dbReference type="InterPro" id="IPR027417">
    <property type="entry name" value="P-loop_NTPase"/>
</dbReference>
<dbReference type="NCBIfam" id="TIGR02868">
    <property type="entry name" value="CydC"/>
    <property type="match status" value="1"/>
</dbReference>
<evidence type="ECO:0000256" key="1">
    <source>
        <dbReference type="ARBA" id="ARBA00004651"/>
    </source>
</evidence>
<evidence type="ECO:0000313" key="11">
    <source>
        <dbReference type="Proteomes" id="UP000295344"/>
    </source>
</evidence>
<sequence>MSGRNGPLAAASRGTVALLVLASAVRAVGTVLLAEGVARGVAAVAAGTGDWRLAVLAGGLGALLRAAAVWAGTAVGAATGAELAGGLRLRIGARALGPGAPDDAVLLGAHRLDDLQRYCTTVLPALVDAAVVPLVLGTRILLADAVSGVILACTLPLVPVFMALVGLHTQDRVEAATAALERLAAHLLELARGLPVLVGLGRIDEQAAVLRRLADEHRRRTMATLRVAFLSSLVLELVATISVAVVAVVIGIRLLSGDLPLWAGLLALVLAPECFSALRDVGAAFHAGDAGLAAYDRARALLDAPAAEVPVRTGDAALDGLIVRHPDREPAIAGLDLRPVPLGITAVVGPSGSGKSTVLAAFAGLLVRRGAVVTGTVTVPPGGAAYLPQHPTATADTLLAELRLYGPLLTDARLRGLLGLVGLEAVAGEDPGRLSPGELRRLGVARVAARVESGADLVLLDEPTASLDPAHRTAVEQLIAGLRGRATVVLATHESSTLRLADAVVRLGGASATPTAEAEATDAAVGTPATAAVPDPVRRAGLGGIGALLRPVRGRLLGSVALGTATAAAAAALTAVSGWLIVRAAEHPPILLLGVAIVGVRFFGLARAALRYAERLTTHDAVLRMAALLRDRLWRGLAAHGARSRKLLNGATALELLVVTVDQVRDLVPRVLLPPAVAVVVAVAACTTTALLVPAAAAVVVAGTLIAFVAAPAAALLLDGRAESRAVTVRAALARRFAAIVAAADDLAGNGVGGAALAVVEDLDERLVRLDRRGAMARGVAGALVVLGSAVAALGALAAGAGASAPAPLVGVVVLLPLALPEAALALVDAARRAPALAAAWTRLRPVLRRPAPAGVVDLDGPLQVAVLDGVAARWTEEGPAVFHHVDATLLPGRWLRIEGPSGSGKSTLLSVLLGSLSPSAGRYLLDGVDAADAGPAAVARQVAWLPQDAHVFDSSVRRNLLLGAPGAPDAALWDVLDRVGLAALVRSHPLGLDMRVGAGGRALSGGQRARLALARTLLSPARLVLLDEPTAHLDAETAAAVMGELRRQLADRAVVLVSHRRDDAEVGDDVVTLGAPSVLRS</sequence>
<organism evidence="10 11">
    <name type="scientific">Amnibacterium kyonggiense</name>
    <dbReference type="NCBI Taxonomy" id="595671"/>
    <lineage>
        <taxon>Bacteria</taxon>
        <taxon>Bacillati</taxon>
        <taxon>Actinomycetota</taxon>
        <taxon>Actinomycetes</taxon>
        <taxon>Micrococcales</taxon>
        <taxon>Microbacteriaceae</taxon>
        <taxon>Amnibacterium</taxon>
    </lineage>
</organism>
<dbReference type="OrthoDB" id="3237158at2"/>
<feature type="transmembrane region" description="Helical" evidence="7">
    <location>
        <begin position="807"/>
        <end position="828"/>
    </location>
</feature>
<proteinExistence type="predicted"/>
<accession>A0A4R7FKH5</accession>
<dbReference type="CDD" id="cd18584">
    <property type="entry name" value="ABC_6TM_AarD_CydD"/>
    <property type="match status" value="1"/>
</dbReference>
<evidence type="ECO:0000259" key="8">
    <source>
        <dbReference type="PROSITE" id="PS50893"/>
    </source>
</evidence>
<comment type="caution">
    <text evidence="10">The sequence shown here is derived from an EMBL/GenBank/DDBJ whole genome shotgun (WGS) entry which is preliminary data.</text>
</comment>
<feature type="transmembrane region" description="Helical" evidence="7">
    <location>
        <begin position="556"/>
        <end position="582"/>
    </location>
</feature>
<dbReference type="InterPro" id="IPR017871">
    <property type="entry name" value="ABC_transporter-like_CS"/>
</dbReference>
<reference evidence="10 11" key="1">
    <citation type="submission" date="2019-03" db="EMBL/GenBank/DDBJ databases">
        <title>Genomic Encyclopedia of Archaeal and Bacterial Type Strains, Phase II (KMG-II): from individual species to whole genera.</title>
        <authorList>
            <person name="Goeker M."/>
        </authorList>
    </citation>
    <scope>NUCLEOTIDE SEQUENCE [LARGE SCALE GENOMIC DNA]</scope>
    <source>
        <strain evidence="10 11">DSM 24782</strain>
    </source>
</reference>
<dbReference type="Proteomes" id="UP000295344">
    <property type="component" value="Unassembled WGS sequence"/>
</dbReference>
<dbReference type="Pfam" id="PF00664">
    <property type="entry name" value="ABC_membrane"/>
    <property type="match status" value="1"/>
</dbReference>
<keyword evidence="2 7" id="KW-0812">Transmembrane</keyword>
<keyword evidence="11" id="KW-1185">Reference proteome</keyword>
<dbReference type="PROSITE" id="PS50929">
    <property type="entry name" value="ABC_TM1F"/>
    <property type="match status" value="2"/>
</dbReference>
<evidence type="ECO:0000313" key="10">
    <source>
        <dbReference type="EMBL" id="TDS76860.1"/>
    </source>
</evidence>
<feature type="domain" description="ABC transporter" evidence="8">
    <location>
        <begin position="311"/>
        <end position="534"/>
    </location>
</feature>
<keyword evidence="6 7" id="KW-0472">Membrane</keyword>
<dbReference type="GO" id="GO:0016887">
    <property type="term" value="F:ATP hydrolysis activity"/>
    <property type="evidence" value="ECO:0007669"/>
    <property type="project" value="InterPro"/>
</dbReference>
<dbReference type="SUPFAM" id="SSF52540">
    <property type="entry name" value="P-loop containing nucleoside triphosphate hydrolases"/>
    <property type="match status" value="2"/>
</dbReference>
<dbReference type="GO" id="GO:0005886">
    <property type="term" value="C:plasma membrane"/>
    <property type="evidence" value="ECO:0007669"/>
    <property type="project" value="UniProtKB-SubCell"/>
</dbReference>
<feature type="transmembrane region" description="Helical" evidence="7">
    <location>
        <begin position="588"/>
        <end position="610"/>
    </location>
</feature>
<evidence type="ECO:0000256" key="3">
    <source>
        <dbReference type="ARBA" id="ARBA00022741"/>
    </source>
</evidence>
<dbReference type="InterPro" id="IPR039421">
    <property type="entry name" value="Type_1_exporter"/>
</dbReference>
<evidence type="ECO:0000259" key="9">
    <source>
        <dbReference type="PROSITE" id="PS50929"/>
    </source>
</evidence>
<evidence type="ECO:0000256" key="5">
    <source>
        <dbReference type="ARBA" id="ARBA00022989"/>
    </source>
</evidence>
<dbReference type="InterPro" id="IPR036640">
    <property type="entry name" value="ABC1_TM_sf"/>
</dbReference>
<evidence type="ECO:0000256" key="7">
    <source>
        <dbReference type="SAM" id="Phobius"/>
    </source>
</evidence>
<dbReference type="RefSeq" id="WP_133766009.1">
    <property type="nucleotide sequence ID" value="NZ_BAAARP010000002.1"/>
</dbReference>
<feature type="transmembrane region" description="Helical" evidence="7">
    <location>
        <begin position="227"/>
        <end position="255"/>
    </location>
</feature>
<comment type="subcellular location">
    <subcellularLocation>
        <location evidence="1">Cell membrane</location>
        <topology evidence="1">Multi-pass membrane protein</topology>
    </subcellularLocation>
</comment>
<feature type="domain" description="ABC transmembrane type-1" evidence="9">
    <location>
        <begin position="557"/>
        <end position="801"/>
    </location>
</feature>
<dbReference type="GO" id="GO:0140359">
    <property type="term" value="F:ABC-type transporter activity"/>
    <property type="evidence" value="ECO:0007669"/>
    <property type="project" value="InterPro"/>
</dbReference>
<feature type="transmembrane region" description="Helical" evidence="7">
    <location>
        <begin position="779"/>
        <end position="801"/>
    </location>
</feature>
<dbReference type="PANTHER" id="PTHR24221">
    <property type="entry name" value="ATP-BINDING CASSETTE SUB-FAMILY B"/>
    <property type="match status" value="1"/>
</dbReference>
<dbReference type="GO" id="GO:0034775">
    <property type="term" value="P:glutathione transmembrane transport"/>
    <property type="evidence" value="ECO:0007669"/>
    <property type="project" value="InterPro"/>
</dbReference>
<dbReference type="PANTHER" id="PTHR24221:SF654">
    <property type="entry name" value="ATP-BINDING CASSETTE SUB-FAMILY B MEMBER 6"/>
    <property type="match status" value="1"/>
</dbReference>
<evidence type="ECO:0000256" key="6">
    <source>
        <dbReference type="ARBA" id="ARBA00023136"/>
    </source>
</evidence>
<feature type="domain" description="ABC transmembrane type-1" evidence="9">
    <location>
        <begin position="16"/>
        <end position="290"/>
    </location>
</feature>
<dbReference type="Gene3D" id="3.40.50.300">
    <property type="entry name" value="P-loop containing nucleotide triphosphate hydrolases"/>
    <property type="match status" value="2"/>
</dbReference>
<dbReference type="GO" id="GO:0005524">
    <property type="term" value="F:ATP binding"/>
    <property type="evidence" value="ECO:0007669"/>
    <property type="project" value="UniProtKB-KW"/>
</dbReference>
<dbReference type="Gene3D" id="1.20.1560.10">
    <property type="entry name" value="ABC transporter type 1, transmembrane domain"/>
    <property type="match status" value="2"/>
</dbReference>
<dbReference type="InterPro" id="IPR014223">
    <property type="entry name" value="ABC_CydC/D"/>
</dbReference>
<dbReference type="GO" id="GO:0045454">
    <property type="term" value="P:cell redox homeostasis"/>
    <property type="evidence" value="ECO:0007669"/>
    <property type="project" value="InterPro"/>
</dbReference>
<dbReference type="EMBL" id="SOAM01000002">
    <property type="protein sequence ID" value="TDS76860.1"/>
    <property type="molecule type" value="Genomic_DNA"/>
</dbReference>
<keyword evidence="3" id="KW-0547">Nucleotide-binding</keyword>
<evidence type="ECO:0000256" key="4">
    <source>
        <dbReference type="ARBA" id="ARBA00022840"/>
    </source>
</evidence>
<feature type="domain" description="ABC transporter" evidence="8">
    <location>
        <begin position="865"/>
        <end position="1082"/>
    </location>
</feature>
<protein>
    <submittedName>
        <fullName evidence="10">ATP-binding cassette subfamily C protein CydCD</fullName>
    </submittedName>
</protein>
<keyword evidence="4 10" id="KW-0067">ATP-binding</keyword>